<keyword evidence="7 13" id="KW-0067">ATP-binding</keyword>
<dbReference type="AlphaFoldDB" id="A0A1I5STE0"/>
<feature type="binding site" evidence="8">
    <location>
        <position position="290"/>
    </location>
    <ligand>
        <name>Mg(2+)</name>
        <dbReference type="ChEBI" id="CHEBI:18420"/>
        <label>1</label>
    </ligand>
</feature>
<dbReference type="SUPFAM" id="SSF54368">
    <property type="entry name" value="Glutamine synthetase, N-terminal domain"/>
    <property type="match status" value="1"/>
</dbReference>
<dbReference type="InterPro" id="IPR014746">
    <property type="entry name" value="Gln_synth/guanido_kin_cat_dom"/>
</dbReference>
<dbReference type="GO" id="GO:0006542">
    <property type="term" value="P:glutamine biosynthetic process"/>
    <property type="evidence" value="ECO:0007669"/>
    <property type="project" value="InterPro"/>
</dbReference>
<feature type="binding site" evidence="8">
    <location>
        <position position="234"/>
    </location>
    <ligand>
        <name>Mg(2+)</name>
        <dbReference type="ChEBI" id="CHEBI:18420"/>
        <label>1</label>
    </ligand>
</feature>
<dbReference type="InterPro" id="IPR008147">
    <property type="entry name" value="Gln_synt_N"/>
</dbReference>
<feature type="domain" description="GS catalytic" evidence="15">
    <location>
        <begin position="124"/>
        <end position="489"/>
    </location>
</feature>
<accession>A0A1I5STE0</accession>
<evidence type="ECO:0000256" key="11">
    <source>
        <dbReference type="RuleBase" id="RU000384"/>
    </source>
</evidence>
<comment type="subunit">
    <text evidence="12">Oligomer of 12 subunits arranged in the form of two hexagons.</text>
</comment>
<dbReference type="InterPro" id="IPR036651">
    <property type="entry name" value="Gln_synt_N_sf"/>
</dbReference>
<feature type="modified residue" description="O-AMP-tyrosine" evidence="9">
    <location>
        <position position="418"/>
    </location>
</feature>
<evidence type="ECO:0000313" key="16">
    <source>
        <dbReference type="EMBL" id="SFP74009.1"/>
    </source>
</evidence>
<evidence type="ECO:0000259" key="14">
    <source>
        <dbReference type="PROSITE" id="PS51986"/>
    </source>
</evidence>
<comment type="subcellular location">
    <subcellularLocation>
        <location evidence="12">Cytoplasm</location>
    </subcellularLocation>
</comment>
<dbReference type="Gene3D" id="3.30.590.10">
    <property type="entry name" value="Glutamine synthetase/guanido kinase, catalytic domain"/>
    <property type="match status" value="1"/>
</dbReference>
<feature type="binding site" evidence="7">
    <location>
        <begin position="292"/>
        <end position="294"/>
    </location>
    <ligand>
        <name>ATP</name>
        <dbReference type="ChEBI" id="CHEBI:30616"/>
    </ligand>
</feature>
<comment type="similarity">
    <text evidence="1 10 11">Belongs to the glutamine synthetase family.</text>
</comment>
<protein>
    <recommendedName>
        <fullName evidence="3 13">Glutamine synthetase</fullName>
        <ecNumber evidence="2 13">6.3.1.2</ecNumber>
    </recommendedName>
</protein>
<keyword evidence="17" id="KW-1185">Reference proteome</keyword>
<feature type="binding site" evidence="6">
    <location>
        <position position="342"/>
    </location>
    <ligand>
        <name>L-glutamate</name>
        <dbReference type="ChEBI" id="CHEBI:29985"/>
    </ligand>
</feature>
<dbReference type="PROSITE" id="PS00182">
    <property type="entry name" value="GLNA_ADENYLATION"/>
    <property type="match status" value="1"/>
</dbReference>
<feature type="binding site" evidence="8">
    <location>
        <position position="241"/>
    </location>
    <ligand>
        <name>Mg(2+)</name>
        <dbReference type="ChEBI" id="CHEBI:18420"/>
        <label>1</label>
    </ligand>
</feature>
<dbReference type="InterPro" id="IPR008146">
    <property type="entry name" value="Gln_synth_cat_dom"/>
</dbReference>
<evidence type="ECO:0000256" key="8">
    <source>
        <dbReference type="PIRSR" id="PIRSR604809-3"/>
    </source>
</evidence>
<feature type="binding site" evidence="6">
    <location>
        <begin position="285"/>
        <end position="286"/>
    </location>
    <ligand>
        <name>L-glutamate</name>
        <dbReference type="ChEBI" id="CHEBI:29985"/>
    </ligand>
</feature>
<evidence type="ECO:0000256" key="13">
    <source>
        <dbReference type="RuleBase" id="RU004356"/>
    </source>
</evidence>
<dbReference type="GO" id="GO:0016020">
    <property type="term" value="C:membrane"/>
    <property type="evidence" value="ECO:0007669"/>
    <property type="project" value="TreeGrafter"/>
</dbReference>
<feature type="binding site" evidence="8">
    <location>
        <position position="149"/>
    </location>
    <ligand>
        <name>Mg(2+)</name>
        <dbReference type="ChEBI" id="CHEBI:18420"/>
        <label>1</label>
    </ligand>
</feature>
<dbReference type="InterPro" id="IPR027303">
    <property type="entry name" value="Gln_synth_gly_rich_site"/>
</dbReference>
<feature type="binding site" evidence="6">
    <location>
        <position position="348"/>
    </location>
    <ligand>
        <name>L-glutamate</name>
        <dbReference type="ChEBI" id="CHEBI:29985"/>
    </ligand>
</feature>
<evidence type="ECO:0000256" key="10">
    <source>
        <dbReference type="PROSITE-ProRule" id="PRU01330"/>
    </source>
</evidence>
<evidence type="ECO:0000259" key="15">
    <source>
        <dbReference type="PROSITE" id="PS51987"/>
    </source>
</evidence>
<dbReference type="EC" id="6.3.1.2" evidence="2 13"/>
<feature type="binding site" evidence="7">
    <location>
        <position position="373"/>
    </location>
    <ligand>
        <name>ATP</name>
        <dbReference type="ChEBI" id="CHEBI:30616"/>
    </ligand>
</feature>
<evidence type="ECO:0000256" key="12">
    <source>
        <dbReference type="RuleBase" id="RU000387"/>
    </source>
</evidence>
<organism evidence="16 17">
    <name type="scientific">Geopseudomonas sagittaria</name>
    <dbReference type="NCBI Taxonomy" id="1135990"/>
    <lineage>
        <taxon>Bacteria</taxon>
        <taxon>Pseudomonadati</taxon>
        <taxon>Pseudomonadota</taxon>
        <taxon>Gammaproteobacteria</taxon>
        <taxon>Pseudomonadales</taxon>
        <taxon>Pseudomonadaceae</taxon>
        <taxon>Geopseudomonas</taxon>
    </lineage>
</organism>
<dbReference type="PANTHER" id="PTHR43407:SF2">
    <property type="entry name" value="GLUTAMINE SYNTHETASE"/>
    <property type="match status" value="1"/>
</dbReference>
<reference evidence="17" key="1">
    <citation type="submission" date="2016-10" db="EMBL/GenBank/DDBJ databases">
        <authorList>
            <person name="Varghese N."/>
            <person name="Submissions S."/>
        </authorList>
    </citation>
    <scope>NUCLEOTIDE SEQUENCE [LARGE SCALE GENOMIC DNA]</scope>
    <source>
        <strain evidence="17">JCM 18195</strain>
    </source>
</reference>
<feature type="domain" description="GS beta-grasp" evidence="14">
    <location>
        <begin position="32"/>
        <end position="116"/>
    </location>
</feature>
<gene>
    <name evidence="16" type="ORF">SAMN05216229_105100</name>
</gene>
<dbReference type="Proteomes" id="UP000243084">
    <property type="component" value="Unassembled WGS sequence"/>
</dbReference>
<dbReference type="PANTHER" id="PTHR43407">
    <property type="entry name" value="GLUTAMINE SYNTHETASE"/>
    <property type="match status" value="1"/>
</dbReference>
<dbReference type="EMBL" id="FOXM01000005">
    <property type="protein sequence ID" value="SFP74009.1"/>
    <property type="molecule type" value="Genomic_DNA"/>
</dbReference>
<evidence type="ECO:0000256" key="1">
    <source>
        <dbReference type="ARBA" id="ARBA00009897"/>
    </source>
</evidence>
<evidence type="ECO:0000256" key="5">
    <source>
        <dbReference type="ARBA" id="ARBA00049436"/>
    </source>
</evidence>
<dbReference type="GO" id="GO:0046872">
    <property type="term" value="F:metal ion binding"/>
    <property type="evidence" value="ECO:0007669"/>
    <property type="project" value="UniProtKB-KW"/>
</dbReference>
<evidence type="ECO:0000313" key="17">
    <source>
        <dbReference type="Proteomes" id="UP000243084"/>
    </source>
</evidence>
<dbReference type="FunFam" id="3.10.20.70:FF:000001">
    <property type="entry name" value="Glutamine synthetase"/>
    <property type="match status" value="1"/>
</dbReference>
<dbReference type="GO" id="GO:0019740">
    <property type="term" value="P:nitrogen utilization"/>
    <property type="evidence" value="ECO:0007669"/>
    <property type="project" value="TreeGrafter"/>
</dbReference>
<comment type="cofactor">
    <cofactor evidence="8">
        <name>Mg(2+)</name>
        <dbReference type="ChEBI" id="CHEBI:18420"/>
    </cofactor>
    <text evidence="8">Binds 2 Mg(2+) ions per subunit.</text>
</comment>
<feature type="binding site" evidence="8">
    <location>
        <position position="378"/>
    </location>
    <ligand>
        <name>Mg(2+)</name>
        <dbReference type="ChEBI" id="CHEBI:18420"/>
        <label>1</label>
    </ligand>
</feature>
<dbReference type="GO" id="GO:0005524">
    <property type="term" value="F:ATP binding"/>
    <property type="evidence" value="ECO:0007669"/>
    <property type="project" value="UniProtKB-KW"/>
</dbReference>
<dbReference type="PROSITE" id="PS00181">
    <property type="entry name" value="GLNA_ATP"/>
    <property type="match status" value="1"/>
</dbReference>
<dbReference type="PROSITE" id="PS51987">
    <property type="entry name" value="GS_CATALYTIC"/>
    <property type="match status" value="1"/>
</dbReference>
<evidence type="ECO:0000256" key="7">
    <source>
        <dbReference type="PIRSR" id="PIRSR604809-2"/>
    </source>
</evidence>
<keyword evidence="8" id="KW-0460">Magnesium</keyword>
<name>A0A1I5STE0_9GAMM</name>
<comment type="catalytic activity">
    <reaction evidence="5 13">
        <text>L-glutamate + NH4(+) + ATP = L-glutamine + ADP + phosphate + H(+)</text>
        <dbReference type="Rhea" id="RHEA:16169"/>
        <dbReference type="ChEBI" id="CHEBI:15378"/>
        <dbReference type="ChEBI" id="CHEBI:28938"/>
        <dbReference type="ChEBI" id="CHEBI:29985"/>
        <dbReference type="ChEBI" id="CHEBI:30616"/>
        <dbReference type="ChEBI" id="CHEBI:43474"/>
        <dbReference type="ChEBI" id="CHEBI:58359"/>
        <dbReference type="ChEBI" id="CHEBI:456216"/>
        <dbReference type="EC" id="6.3.1.2"/>
    </reaction>
</comment>
<evidence type="ECO:0000256" key="6">
    <source>
        <dbReference type="PIRSR" id="PIRSR604809-1"/>
    </source>
</evidence>
<dbReference type="SUPFAM" id="SSF55931">
    <property type="entry name" value="Glutamine synthetase/guanido kinase"/>
    <property type="match status" value="1"/>
</dbReference>
<keyword evidence="12" id="KW-0963">Cytoplasm</keyword>
<dbReference type="Pfam" id="PF00120">
    <property type="entry name" value="Gln-synt_C"/>
    <property type="match status" value="1"/>
</dbReference>
<evidence type="ECO:0000256" key="9">
    <source>
        <dbReference type="PIRSR" id="PIRSR604809-50"/>
    </source>
</evidence>
<dbReference type="InterPro" id="IPR004809">
    <property type="entry name" value="Gln_synth_I"/>
</dbReference>
<dbReference type="GO" id="GO:0004356">
    <property type="term" value="F:glutamine synthetase activity"/>
    <property type="evidence" value="ECO:0007669"/>
    <property type="project" value="UniProtKB-EC"/>
</dbReference>
<dbReference type="Gene3D" id="3.10.20.70">
    <property type="entry name" value="Glutamine synthetase, N-terminal domain"/>
    <property type="match status" value="1"/>
</dbReference>
<keyword evidence="7 13" id="KW-0547">Nucleotide-binding</keyword>
<feature type="binding site" evidence="6">
    <location>
        <position position="360"/>
    </location>
    <ligand>
        <name>L-glutamate</name>
        <dbReference type="ChEBI" id="CHEBI:29985"/>
    </ligand>
</feature>
<dbReference type="InterPro" id="IPR001637">
    <property type="entry name" value="Gln_synth_I_adenylation_site"/>
</dbReference>
<dbReference type="Pfam" id="PF03951">
    <property type="entry name" value="Gln-synt_N"/>
    <property type="match status" value="1"/>
</dbReference>
<feature type="binding site" evidence="7">
    <location>
        <position position="360"/>
    </location>
    <ligand>
        <name>ATP</name>
        <dbReference type="ChEBI" id="CHEBI:30616"/>
    </ligand>
</feature>
<feature type="binding site" evidence="7">
    <location>
        <position position="229"/>
    </location>
    <ligand>
        <name>ATP</name>
        <dbReference type="ChEBI" id="CHEBI:30616"/>
    </ligand>
</feature>
<dbReference type="SMART" id="SM01230">
    <property type="entry name" value="Gln-synt_C"/>
    <property type="match status" value="1"/>
</dbReference>
<keyword evidence="4 9" id="KW-0597">Phosphoprotein</keyword>
<feature type="binding site" evidence="8">
    <location>
        <position position="151"/>
    </location>
    <ligand>
        <name>Mg(2+)</name>
        <dbReference type="ChEBI" id="CHEBI:18420"/>
        <label>1</label>
    </ligand>
</feature>
<proteinExistence type="inferred from homology"/>
<dbReference type="InterPro" id="IPR027302">
    <property type="entry name" value="Gln_synth_N_conserv_site"/>
</dbReference>
<evidence type="ECO:0000256" key="4">
    <source>
        <dbReference type="ARBA" id="ARBA00022553"/>
    </source>
</evidence>
<dbReference type="PROSITE" id="PS51986">
    <property type="entry name" value="GS_BETA_GRASP"/>
    <property type="match status" value="1"/>
</dbReference>
<evidence type="ECO:0000256" key="3">
    <source>
        <dbReference type="ARBA" id="ARBA00021364"/>
    </source>
</evidence>
<dbReference type="NCBIfam" id="TIGR00653">
    <property type="entry name" value="GlnA"/>
    <property type="match status" value="1"/>
</dbReference>
<feature type="binding site" evidence="6">
    <location>
        <position position="380"/>
    </location>
    <ligand>
        <name>L-glutamate</name>
        <dbReference type="ChEBI" id="CHEBI:29985"/>
    </ligand>
</feature>
<dbReference type="PROSITE" id="PS00180">
    <property type="entry name" value="GLNA_1"/>
    <property type="match status" value="1"/>
</dbReference>
<dbReference type="FunFam" id="3.30.590.10:FF:000001">
    <property type="entry name" value="Glutamine synthetase"/>
    <property type="match status" value="1"/>
</dbReference>
<evidence type="ECO:0000256" key="2">
    <source>
        <dbReference type="ARBA" id="ARBA00012937"/>
    </source>
</evidence>
<dbReference type="GO" id="GO:0005737">
    <property type="term" value="C:cytoplasm"/>
    <property type="evidence" value="ECO:0007669"/>
    <property type="project" value="UniProtKB-SubCell"/>
</dbReference>
<keyword evidence="13" id="KW-0436">Ligase</keyword>
<sequence>MPEEKSNSGRPIAHVYTLEDSMSKALELIQQHDAKWIDLRFTDPKGRQHHITMPARDADDDFFEVGKMFDGSSIEGWKGIEASDMILLPDDSTAVMDPFTEEPTLILVCDVIEPSTMQGYERDPRAIAKRAEEYLKTTGIGDTVFAGPEPEFFIFDAVKFKSDMSGSMFKIFSEQAAWNSDADVDGRQGNNGHRIAVKGGYLPTPPSDPDHEIRTAMCNALEEMGQIVEVHHHEVAGGQNEIGVKFNTLVAKADEVQTLKYCVHNVAEAYGKTVTFMPKPLYGDNGSGMHVHMSIAKDGKNTFAGEGYAGLSDTALYFIGGIIKHGKALNALTNPATNSYKRLVPGFEAPVMLAYSARNRSASIRIPYVASPKGRRIEARFPDPAANPYLAFAALLMAGLDGIQNKIHPGDAADKNLYDLPPEEAAHIPQVCGSLKEALEALEADHEFLLKGGVFTKDFLDSYVELKAAEEIKVRTFVHPLEYDLYYSC</sequence>
<keyword evidence="8" id="KW-0479">Metal-binding</keyword>